<sequence length="123" mass="13571">MSKPQLYYFPGSFNSGETVVRISIYISIPSLNKTKLGFLSLSINQFICPPHVYFPSPPTKGQETHTNELLDLGMTAQQDGTPSTQSGAGEGQGQYTSFGELHVLSYIWRLEFNLGNTELGLTH</sequence>
<dbReference type="EMBL" id="JACASF010000005">
    <property type="protein sequence ID" value="KAF6477973.1"/>
    <property type="molecule type" value="Genomic_DNA"/>
</dbReference>
<evidence type="ECO:0000313" key="1">
    <source>
        <dbReference type="EMBL" id="KAF6477973.1"/>
    </source>
</evidence>
<dbReference type="Proteomes" id="UP000550707">
    <property type="component" value="Unassembled WGS sequence"/>
</dbReference>
<accession>A0A7J8I018</accession>
<gene>
    <name evidence="1" type="ORF">HJG59_010865</name>
</gene>
<protein>
    <submittedName>
        <fullName evidence="1">Uncharacterized protein</fullName>
    </submittedName>
</protein>
<evidence type="ECO:0000313" key="2">
    <source>
        <dbReference type="Proteomes" id="UP000550707"/>
    </source>
</evidence>
<keyword evidence="2" id="KW-1185">Reference proteome</keyword>
<organism evidence="1 2">
    <name type="scientific">Molossus molossus</name>
    <name type="common">Pallas' mastiff bat</name>
    <name type="synonym">Vespertilio molossus</name>
    <dbReference type="NCBI Taxonomy" id="27622"/>
    <lineage>
        <taxon>Eukaryota</taxon>
        <taxon>Metazoa</taxon>
        <taxon>Chordata</taxon>
        <taxon>Craniata</taxon>
        <taxon>Vertebrata</taxon>
        <taxon>Euteleostomi</taxon>
        <taxon>Mammalia</taxon>
        <taxon>Eutheria</taxon>
        <taxon>Laurasiatheria</taxon>
        <taxon>Chiroptera</taxon>
        <taxon>Yangochiroptera</taxon>
        <taxon>Molossidae</taxon>
        <taxon>Molossus</taxon>
    </lineage>
</organism>
<dbReference type="AlphaFoldDB" id="A0A7J8I018"/>
<reference evidence="1 2" key="1">
    <citation type="journal article" date="2020" name="Nature">
        <title>Six reference-quality genomes reveal evolution of bat adaptations.</title>
        <authorList>
            <person name="Jebb D."/>
            <person name="Huang Z."/>
            <person name="Pippel M."/>
            <person name="Hughes G.M."/>
            <person name="Lavrichenko K."/>
            <person name="Devanna P."/>
            <person name="Winkler S."/>
            <person name="Jermiin L.S."/>
            <person name="Skirmuntt E.C."/>
            <person name="Katzourakis A."/>
            <person name="Burkitt-Gray L."/>
            <person name="Ray D.A."/>
            <person name="Sullivan K.A.M."/>
            <person name="Roscito J.G."/>
            <person name="Kirilenko B.M."/>
            <person name="Davalos L.M."/>
            <person name="Corthals A.P."/>
            <person name="Power M.L."/>
            <person name="Jones G."/>
            <person name="Ransome R.D."/>
            <person name="Dechmann D.K.N."/>
            <person name="Locatelli A.G."/>
            <person name="Puechmaille S.J."/>
            <person name="Fedrigo O."/>
            <person name="Jarvis E.D."/>
            <person name="Hiller M."/>
            <person name="Vernes S.C."/>
            <person name="Myers E.W."/>
            <person name="Teeling E.C."/>
        </authorList>
    </citation>
    <scope>NUCLEOTIDE SEQUENCE [LARGE SCALE GENOMIC DNA]</scope>
    <source>
        <strain evidence="1">MMolMol1</strain>
        <tissue evidence="1">Muscle</tissue>
    </source>
</reference>
<comment type="caution">
    <text evidence="1">The sequence shown here is derived from an EMBL/GenBank/DDBJ whole genome shotgun (WGS) entry which is preliminary data.</text>
</comment>
<proteinExistence type="predicted"/>
<dbReference type="InParanoid" id="A0A7J8I018"/>
<name>A0A7J8I018_MOLMO</name>